<evidence type="ECO:0000313" key="3">
    <source>
        <dbReference type="EMBL" id="RWX46552.1"/>
    </source>
</evidence>
<keyword evidence="1" id="KW-0732">Signal</keyword>
<protein>
    <submittedName>
        <fullName evidence="3">Rhodanese-like domain-containing protein</fullName>
    </submittedName>
</protein>
<gene>
    <name evidence="3" type="ORF">H206_00302</name>
</gene>
<sequence>MKKMLGLIFACLLLSATSLLAADDVQFMSAEELKKNLNAENISILDARSERGWSNSDVKIPGAIRATWDNLDDWSVSLPKANKLVLYCS</sequence>
<accession>A0A444J0I2</accession>
<feature type="chain" id="PRO_5019339212" evidence="1">
    <location>
        <begin position="22"/>
        <end position="89"/>
    </location>
</feature>
<dbReference type="Gene3D" id="3.40.250.10">
    <property type="entry name" value="Rhodanese-like domain"/>
    <property type="match status" value="1"/>
</dbReference>
<dbReference type="Proteomes" id="UP000287853">
    <property type="component" value="Unassembled WGS sequence"/>
</dbReference>
<reference evidence="3 4" key="1">
    <citation type="submission" date="2017-01" db="EMBL/GenBank/DDBJ databases">
        <title>The cable genome- insights into the physiology and evolution of filamentous bacteria capable of sulfide oxidation via long distance electron transfer.</title>
        <authorList>
            <person name="Schreiber L."/>
            <person name="Bjerg J.T."/>
            <person name="Boggild A."/>
            <person name="Van De Vossenberg J."/>
            <person name="Meysman F."/>
            <person name="Nielsen L.P."/>
            <person name="Schramm A."/>
            <person name="Kjeldsen K.U."/>
        </authorList>
    </citation>
    <scope>NUCLEOTIDE SEQUENCE [LARGE SCALE GENOMIC DNA]</scope>
    <source>
        <strain evidence="3">MCF</strain>
    </source>
</reference>
<keyword evidence="4" id="KW-1185">Reference proteome</keyword>
<comment type="caution">
    <text evidence="3">The sequence shown here is derived from an EMBL/GenBank/DDBJ whole genome shotgun (WGS) entry which is preliminary data.</text>
</comment>
<dbReference type="InterPro" id="IPR001763">
    <property type="entry name" value="Rhodanese-like_dom"/>
</dbReference>
<dbReference type="InterPro" id="IPR036873">
    <property type="entry name" value="Rhodanese-like_dom_sf"/>
</dbReference>
<evidence type="ECO:0000259" key="2">
    <source>
        <dbReference type="Pfam" id="PF00581"/>
    </source>
</evidence>
<dbReference type="EMBL" id="MTKO01000060">
    <property type="protein sequence ID" value="RWX46552.1"/>
    <property type="molecule type" value="Genomic_DNA"/>
</dbReference>
<evidence type="ECO:0000313" key="4">
    <source>
        <dbReference type="Proteomes" id="UP000287853"/>
    </source>
</evidence>
<feature type="domain" description="Rhodanese" evidence="2">
    <location>
        <begin position="29"/>
        <end position="89"/>
    </location>
</feature>
<evidence type="ECO:0000256" key="1">
    <source>
        <dbReference type="SAM" id="SignalP"/>
    </source>
</evidence>
<dbReference type="SUPFAM" id="SSF52821">
    <property type="entry name" value="Rhodanese/Cell cycle control phosphatase"/>
    <property type="match status" value="1"/>
</dbReference>
<proteinExistence type="predicted"/>
<feature type="signal peptide" evidence="1">
    <location>
        <begin position="1"/>
        <end position="21"/>
    </location>
</feature>
<dbReference type="Pfam" id="PF00581">
    <property type="entry name" value="Rhodanese"/>
    <property type="match status" value="1"/>
</dbReference>
<name>A0A444J0I2_9BACT</name>
<dbReference type="AlphaFoldDB" id="A0A444J0I2"/>
<organism evidence="3 4">
    <name type="scientific">Candidatus Electrothrix aarhusensis</name>
    <dbReference type="NCBI Taxonomy" id="1859131"/>
    <lineage>
        <taxon>Bacteria</taxon>
        <taxon>Pseudomonadati</taxon>
        <taxon>Thermodesulfobacteriota</taxon>
        <taxon>Desulfobulbia</taxon>
        <taxon>Desulfobulbales</taxon>
        <taxon>Desulfobulbaceae</taxon>
        <taxon>Candidatus Electrothrix</taxon>
    </lineage>
</organism>